<accession>A0A2P6MQB9</accession>
<dbReference type="Proteomes" id="UP000241769">
    <property type="component" value="Unassembled WGS sequence"/>
</dbReference>
<evidence type="ECO:0000313" key="1">
    <source>
        <dbReference type="EMBL" id="PRP73909.1"/>
    </source>
</evidence>
<dbReference type="EMBL" id="MDYQ01000525">
    <property type="protein sequence ID" value="PRP73909.1"/>
    <property type="molecule type" value="Genomic_DNA"/>
</dbReference>
<reference evidence="1 2" key="1">
    <citation type="journal article" date="2018" name="Genome Biol. Evol.">
        <title>Multiple Roots of Fruiting Body Formation in Amoebozoa.</title>
        <authorList>
            <person name="Hillmann F."/>
            <person name="Forbes G."/>
            <person name="Novohradska S."/>
            <person name="Ferling I."/>
            <person name="Riege K."/>
            <person name="Groth M."/>
            <person name="Westermann M."/>
            <person name="Marz M."/>
            <person name="Spaller T."/>
            <person name="Winckler T."/>
            <person name="Schaap P."/>
            <person name="Glockner G."/>
        </authorList>
    </citation>
    <scope>NUCLEOTIDE SEQUENCE [LARGE SCALE GENOMIC DNA]</scope>
    <source>
        <strain evidence="1 2">Jena</strain>
    </source>
</reference>
<keyword evidence="2" id="KW-1185">Reference proteome</keyword>
<name>A0A2P6MQB9_9EUKA</name>
<dbReference type="InParanoid" id="A0A2P6MQB9"/>
<sequence length="40" mass="4476">MLTKYLVEGAGAQLVMDTKFADSKEAPIDIVMVTYQWSQP</sequence>
<dbReference type="AlphaFoldDB" id="A0A2P6MQB9"/>
<organism evidence="1 2">
    <name type="scientific">Planoprotostelium fungivorum</name>
    <dbReference type="NCBI Taxonomy" id="1890364"/>
    <lineage>
        <taxon>Eukaryota</taxon>
        <taxon>Amoebozoa</taxon>
        <taxon>Evosea</taxon>
        <taxon>Variosea</taxon>
        <taxon>Cavosteliida</taxon>
        <taxon>Cavosteliaceae</taxon>
        <taxon>Planoprotostelium</taxon>
    </lineage>
</organism>
<comment type="caution">
    <text evidence="1">The sequence shown here is derived from an EMBL/GenBank/DDBJ whole genome shotgun (WGS) entry which is preliminary data.</text>
</comment>
<gene>
    <name evidence="1" type="ORF">PROFUN_16547</name>
</gene>
<proteinExistence type="predicted"/>
<evidence type="ECO:0000313" key="2">
    <source>
        <dbReference type="Proteomes" id="UP000241769"/>
    </source>
</evidence>
<protein>
    <submittedName>
        <fullName evidence="1">Uncharacterized protein</fullName>
    </submittedName>
</protein>